<dbReference type="Gramene" id="FCD_00025577-RA">
    <property type="protein sequence ID" value="FCD_00025577-RA:cds"/>
    <property type="gene ID" value="FCD_00025577"/>
</dbReference>
<accession>A0AA88D9K7</accession>
<dbReference type="Proteomes" id="UP001187192">
    <property type="component" value="Unassembled WGS sequence"/>
</dbReference>
<organism evidence="2 3">
    <name type="scientific">Ficus carica</name>
    <name type="common">Common fig</name>
    <dbReference type="NCBI Taxonomy" id="3494"/>
    <lineage>
        <taxon>Eukaryota</taxon>
        <taxon>Viridiplantae</taxon>
        <taxon>Streptophyta</taxon>
        <taxon>Embryophyta</taxon>
        <taxon>Tracheophyta</taxon>
        <taxon>Spermatophyta</taxon>
        <taxon>Magnoliopsida</taxon>
        <taxon>eudicotyledons</taxon>
        <taxon>Gunneridae</taxon>
        <taxon>Pentapetalae</taxon>
        <taxon>rosids</taxon>
        <taxon>fabids</taxon>
        <taxon>Rosales</taxon>
        <taxon>Moraceae</taxon>
        <taxon>Ficeae</taxon>
        <taxon>Ficus</taxon>
    </lineage>
</organism>
<comment type="caution">
    <text evidence="2">The sequence shown here is derived from an EMBL/GenBank/DDBJ whole genome shotgun (WGS) entry which is preliminary data.</text>
</comment>
<reference evidence="2" key="1">
    <citation type="submission" date="2023-07" db="EMBL/GenBank/DDBJ databases">
        <title>draft genome sequence of fig (Ficus carica).</title>
        <authorList>
            <person name="Takahashi T."/>
            <person name="Nishimura K."/>
        </authorList>
    </citation>
    <scope>NUCLEOTIDE SEQUENCE</scope>
</reference>
<gene>
    <name evidence="2" type="ORF">TIFTF001_018794</name>
</gene>
<keyword evidence="3" id="KW-1185">Reference proteome</keyword>
<name>A0AA88D9K7_FICCA</name>
<dbReference type="AlphaFoldDB" id="A0AA88D9K7"/>
<dbReference type="EMBL" id="BTGU01000031">
    <property type="protein sequence ID" value="GMN49615.1"/>
    <property type="molecule type" value="Genomic_DNA"/>
</dbReference>
<proteinExistence type="predicted"/>
<feature type="region of interest" description="Disordered" evidence="1">
    <location>
        <begin position="24"/>
        <end position="67"/>
    </location>
</feature>
<evidence type="ECO:0000256" key="1">
    <source>
        <dbReference type="SAM" id="MobiDB-lite"/>
    </source>
</evidence>
<evidence type="ECO:0000313" key="2">
    <source>
        <dbReference type="EMBL" id="GMN49615.1"/>
    </source>
</evidence>
<protein>
    <submittedName>
        <fullName evidence="2">Uncharacterized protein</fullName>
    </submittedName>
</protein>
<sequence>MKLRLEGPKPTPIVIYDLRSPSSEVTWSPMTKNRSKPSEETGVGGVVEERRRRLAGGQRQRLAERRM</sequence>
<evidence type="ECO:0000313" key="3">
    <source>
        <dbReference type="Proteomes" id="UP001187192"/>
    </source>
</evidence>